<dbReference type="InterPro" id="IPR011206">
    <property type="entry name" value="Citrate_lyase_beta/mcl1/mcl2"/>
</dbReference>
<evidence type="ECO:0000256" key="2">
    <source>
        <dbReference type="ARBA" id="ARBA00022723"/>
    </source>
</evidence>
<sequence length="276" mass="29522">MLDAANLRSLLFVPANRPERITKALESEADGVIVDLEDAVPVDQKAEARQLLDNFLLANPDVEILVRINSIASPEFSQDLSLCARHAGIVGIMLPKAESSTEVEQVHVRSGKPVWPLIETAGGILGLTDIVSTEGVLRLSLGALDMTTDLALEAGSVGAEQILNHCRYQLVICSRAAGLPTPIESVVPDIGDLDGVGRVARSALEMGFGGMLCIHPRQLDPVHQAFLPNKEQLAWARRVLVEADLVSGAAFKLDGQMVDAPVIARARQVLARGGHE</sequence>
<dbReference type="PANTHER" id="PTHR32308">
    <property type="entry name" value="LYASE BETA SUBUNIT, PUTATIVE (AFU_ORTHOLOGUE AFUA_4G13030)-RELATED"/>
    <property type="match status" value="1"/>
</dbReference>
<evidence type="ECO:0000256" key="5">
    <source>
        <dbReference type="PIRSR" id="PIRSR015582-2"/>
    </source>
</evidence>
<feature type="domain" description="HpcH/HpaI aldolase/citrate lyase" evidence="6">
    <location>
        <begin position="8"/>
        <end position="216"/>
    </location>
</feature>
<dbReference type="SUPFAM" id="SSF51621">
    <property type="entry name" value="Phosphoenolpyruvate/pyruvate domain"/>
    <property type="match status" value="1"/>
</dbReference>
<dbReference type="InterPro" id="IPR015813">
    <property type="entry name" value="Pyrv/PenolPyrv_kinase-like_dom"/>
</dbReference>
<proteinExistence type="predicted"/>
<protein>
    <submittedName>
        <fullName evidence="7">Acyl-CoA lyase subunit beta</fullName>
    </submittedName>
</protein>
<feature type="binding site" evidence="4">
    <location>
        <position position="119"/>
    </location>
    <ligand>
        <name>substrate</name>
    </ligand>
</feature>
<keyword evidence="7" id="KW-0456">Lyase</keyword>
<evidence type="ECO:0000256" key="4">
    <source>
        <dbReference type="PIRSR" id="PIRSR015582-1"/>
    </source>
</evidence>
<comment type="cofactor">
    <cofactor evidence="1">
        <name>Mg(2+)</name>
        <dbReference type="ChEBI" id="CHEBI:18420"/>
    </cofactor>
</comment>
<dbReference type="AlphaFoldDB" id="A0A6F8XEE7"/>
<keyword evidence="2 5" id="KW-0479">Metal-binding</keyword>
<dbReference type="RefSeq" id="WP_197746078.1">
    <property type="nucleotide sequence ID" value="NZ_AP022869.1"/>
</dbReference>
<dbReference type="InterPro" id="IPR005000">
    <property type="entry name" value="Aldolase/citrate-lyase_domain"/>
</dbReference>
<dbReference type="GO" id="GO:0006107">
    <property type="term" value="P:oxaloacetate metabolic process"/>
    <property type="evidence" value="ECO:0007669"/>
    <property type="project" value="TreeGrafter"/>
</dbReference>
<evidence type="ECO:0000256" key="1">
    <source>
        <dbReference type="ARBA" id="ARBA00001946"/>
    </source>
</evidence>
<feature type="binding site" evidence="5">
    <location>
        <position position="119"/>
    </location>
    <ligand>
        <name>Mg(2+)</name>
        <dbReference type="ChEBI" id="CHEBI:18420"/>
    </ligand>
</feature>
<dbReference type="Proteomes" id="UP000501053">
    <property type="component" value="Chromosome"/>
</dbReference>
<accession>A0A6F8XEE7</accession>
<evidence type="ECO:0000313" key="7">
    <source>
        <dbReference type="EMBL" id="BCB72616.1"/>
    </source>
</evidence>
<evidence type="ECO:0000259" key="6">
    <source>
        <dbReference type="Pfam" id="PF03328"/>
    </source>
</evidence>
<evidence type="ECO:0000256" key="3">
    <source>
        <dbReference type="ARBA" id="ARBA00022842"/>
    </source>
</evidence>
<keyword evidence="8" id="KW-1185">Reference proteome</keyword>
<dbReference type="GO" id="GO:0000287">
    <property type="term" value="F:magnesium ion binding"/>
    <property type="evidence" value="ECO:0007669"/>
    <property type="project" value="TreeGrafter"/>
</dbReference>
<dbReference type="Gene3D" id="3.20.20.60">
    <property type="entry name" value="Phosphoenolpyruvate-binding domains"/>
    <property type="match status" value="1"/>
</dbReference>
<keyword evidence="3 5" id="KW-0460">Magnesium</keyword>
<dbReference type="PANTHER" id="PTHR32308:SF10">
    <property type="entry name" value="CITRATE LYASE SUBUNIT BETA"/>
    <property type="match status" value="1"/>
</dbReference>
<gene>
    <name evidence="7" type="ORF">HMEPL2_29670</name>
</gene>
<evidence type="ECO:0000313" key="8">
    <source>
        <dbReference type="Proteomes" id="UP000501053"/>
    </source>
</evidence>
<dbReference type="GO" id="GO:0016829">
    <property type="term" value="F:lyase activity"/>
    <property type="evidence" value="ECO:0007669"/>
    <property type="project" value="UniProtKB-KW"/>
</dbReference>
<dbReference type="Pfam" id="PF03328">
    <property type="entry name" value="HpcH_HpaI"/>
    <property type="match status" value="1"/>
</dbReference>
<feature type="binding site" evidence="5">
    <location>
        <position position="145"/>
    </location>
    <ligand>
        <name>Mg(2+)</name>
        <dbReference type="ChEBI" id="CHEBI:18420"/>
    </ligand>
</feature>
<dbReference type="PIRSF" id="PIRSF015582">
    <property type="entry name" value="Cit_lyase_B"/>
    <property type="match status" value="1"/>
</dbReference>
<organism evidence="7 8">
    <name type="scientific">Vreelandella aquamarina</name>
    <dbReference type="NCBI Taxonomy" id="77097"/>
    <lineage>
        <taxon>Bacteria</taxon>
        <taxon>Pseudomonadati</taxon>
        <taxon>Pseudomonadota</taxon>
        <taxon>Gammaproteobacteria</taxon>
        <taxon>Oceanospirillales</taxon>
        <taxon>Halomonadaceae</taxon>
        <taxon>Vreelandella</taxon>
    </lineage>
</organism>
<name>A0A6F8XEE7_9GAMM</name>
<feature type="binding site" evidence="4">
    <location>
        <position position="67"/>
    </location>
    <ligand>
        <name>substrate</name>
    </ligand>
</feature>
<dbReference type="EMBL" id="AP022869">
    <property type="protein sequence ID" value="BCB72616.1"/>
    <property type="molecule type" value="Genomic_DNA"/>
</dbReference>
<reference evidence="7 8" key="1">
    <citation type="submission" date="2020-03" db="EMBL/GenBank/DDBJ databases">
        <title>Complete Genome Sequence of Halomonas meridiana strain Eplume2, isolated from hydrothermal-plume in the north east Pacific Ocean.</title>
        <authorList>
            <person name="Kurihara Y."/>
            <person name="Kawai S."/>
            <person name="Sakai A."/>
            <person name="Galipon J."/>
            <person name="Arakawa K."/>
        </authorList>
    </citation>
    <scope>NUCLEOTIDE SEQUENCE [LARGE SCALE GENOMIC DNA]</scope>
    <source>
        <strain evidence="7 8">Eplume2</strain>
    </source>
</reference>
<dbReference type="InterPro" id="IPR040442">
    <property type="entry name" value="Pyrv_kinase-like_dom_sf"/>
</dbReference>